<name>A0AAD9RYF7_9HYME</name>
<reference evidence="1" key="1">
    <citation type="submission" date="2021-08" db="EMBL/GenBank/DDBJ databases">
        <authorList>
            <person name="Misof B."/>
            <person name="Oliver O."/>
            <person name="Podsiadlowski L."/>
            <person name="Donath A."/>
            <person name="Peters R."/>
            <person name="Mayer C."/>
            <person name="Rust J."/>
            <person name="Gunkel S."/>
            <person name="Lesny P."/>
            <person name="Martin S."/>
            <person name="Oeyen J.P."/>
            <person name="Petersen M."/>
            <person name="Panagiotis P."/>
            <person name="Wilbrandt J."/>
            <person name="Tanja T."/>
        </authorList>
    </citation>
    <scope>NUCLEOTIDE SEQUENCE</scope>
    <source>
        <strain evidence="1">GBR_01_08_01A</strain>
        <tissue evidence="1">Thorax + abdomen</tissue>
    </source>
</reference>
<dbReference type="AlphaFoldDB" id="A0AAD9RYF7"/>
<dbReference type="EMBL" id="JAIFRP010000006">
    <property type="protein sequence ID" value="KAK2588249.1"/>
    <property type="molecule type" value="Genomic_DNA"/>
</dbReference>
<accession>A0AAD9RYF7</accession>
<protein>
    <submittedName>
        <fullName evidence="1">Uncharacterized protein</fullName>
    </submittedName>
</protein>
<evidence type="ECO:0000313" key="1">
    <source>
        <dbReference type="EMBL" id="KAK2588249.1"/>
    </source>
</evidence>
<comment type="caution">
    <text evidence="1">The sequence shown here is derived from an EMBL/GenBank/DDBJ whole genome shotgun (WGS) entry which is preliminary data.</text>
</comment>
<keyword evidence="2" id="KW-1185">Reference proteome</keyword>
<gene>
    <name evidence="1" type="ORF">KPH14_004279</name>
</gene>
<dbReference type="Proteomes" id="UP001258017">
    <property type="component" value="Unassembled WGS sequence"/>
</dbReference>
<organism evidence="1 2">
    <name type="scientific">Odynerus spinipes</name>
    <dbReference type="NCBI Taxonomy" id="1348599"/>
    <lineage>
        <taxon>Eukaryota</taxon>
        <taxon>Metazoa</taxon>
        <taxon>Ecdysozoa</taxon>
        <taxon>Arthropoda</taxon>
        <taxon>Hexapoda</taxon>
        <taxon>Insecta</taxon>
        <taxon>Pterygota</taxon>
        <taxon>Neoptera</taxon>
        <taxon>Endopterygota</taxon>
        <taxon>Hymenoptera</taxon>
        <taxon>Apocrita</taxon>
        <taxon>Aculeata</taxon>
        <taxon>Vespoidea</taxon>
        <taxon>Vespidae</taxon>
        <taxon>Eumeninae</taxon>
        <taxon>Odynerus</taxon>
    </lineage>
</organism>
<evidence type="ECO:0000313" key="2">
    <source>
        <dbReference type="Proteomes" id="UP001258017"/>
    </source>
</evidence>
<proteinExistence type="predicted"/>
<sequence length="96" mass="10733">MGAWVDDRLAEEEEVVPIKKQNQQGPSTTRTCRLLGRVCDGGGVGTGQLRPGIIFAPYVASASALLLPLRRQFSRQLYEWPCIPLFKSRTKLDNLF</sequence>
<reference evidence="1" key="2">
    <citation type="journal article" date="2023" name="Commun. Biol.">
        <title>Intrasexual cuticular hydrocarbon dimorphism in a wasp sheds light on hydrocarbon biosynthesis genes in Hymenoptera.</title>
        <authorList>
            <person name="Moris V.C."/>
            <person name="Podsiadlowski L."/>
            <person name="Martin S."/>
            <person name="Oeyen J.P."/>
            <person name="Donath A."/>
            <person name="Petersen M."/>
            <person name="Wilbrandt J."/>
            <person name="Misof B."/>
            <person name="Liedtke D."/>
            <person name="Thamm M."/>
            <person name="Scheiner R."/>
            <person name="Schmitt T."/>
            <person name="Niehuis O."/>
        </authorList>
    </citation>
    <scope>NUCLEOTIDE SEQUENCE</scope>
    <source>
        <strain evidence="1">GBR_01_08_01A</strain>
    </source>
</reference>